<reference evidence="2" key="1">
    <citation type="journal article" date="2023" name="G3 (Bethesda)">
        <title>Genome assembly and association tests identify interacting loci associated with vigor, precocity, and sex in interspecific pistachio rootstocks.</title>
        <authorList>
            <person name="Palmer W."/>
            <person name="Jacygrad E."/>
            <person name="Sagayaradj S."/>
            <person name="Cavanaugh K."/>
            <person name="Han R."/>
            <person name="Bertier L."/>
            <person name="Beede B."/>
            <person name="Kafkas S."/>
            <person name="Golino D."/>
            <person name="Preece J."/>
            <person name="Michelmore R."/>
        </authorList>
    </citation>
    <scope>NUCLEOTIDE SEQUENCE [LARGE SCALE GENOMIC DNA]</scope>
</reference>
<keyword evidence="2" id="KW-1185">Reference proteome</keyword>
<name>A0ACC0ZSP2_9ROSI</name>
<proteinExistence type="predicted"/>
<evidence type="ECO:0000313" key="1">
    <source>
        <dbReference type="EMBL" id="KAJ0074986.1"/>
    </source>
</evidence>
<dbReference type="Proteomes" id="UP001164250">
    <property type="component" value="Chromosome 15"/>
</dbReference>
<sequence>MISKRKNGRRRDLLRRMLELEGIRNPSTGVLRSARLLGSDDGGDASMSVAETGMEETPLEGNPVERLDGDGKNTNAKILEVIRSQTRIDVETINSEKGGAYSGISTGQKWRRKDSHSNSVSEDEDGRDRSSSPMEKSNEPTGVARMASSNRQTRWTTA</sequence>
<organism evidence="1 2">
    <name type="scientific">Pistacia atlantica</name>
    <dbReference type="NCBI Taxonomy" id="434234"/>
    <lineage>
        <taxon>Eukaryota</taxon>
        <taxon>Viridiplantae</taxon>
        <taxon>Streptophyta</taxon>
        <taxon>Embryophyta</taxon>
        <taxon>Tracheophyta</taxon>
        <taxon>Spermatophyta</taxon>
        <taxon>Magnoliopsida</taxon>
        <taxon>eudicotyledons</taxon>
        <taxon>Gunneridae</taxon>
        <taxon>Pentapetalae</taxon>
        <taxon>rosids</taxon>
        <taxon>malvids</taxon>
        <taxon>Sapindales</taxon>
        <taxon>Anacardiaceae</taxon>
        <taxon>Pistacia</taxon>
    </lineage>
</organism>
<gene>
    <name evidence="1" type="ORF">Patl1_34213</name>
</gene>
<comment type="caution">
    <text evidence="1">The sequence shown here is derived from an EMBL/GenBank/DDBJ whole genome shotgun (WGS) entry which is preliminary data.</text>
</comment>
<accession>A0ACC0ZSP2</accession>
<dbReference type="EMBL" id="CM047910">
    <property type="protein sequence ID" value="KAJ0074986.1"/>
    <property type="molecule type" value="Genomic_DNA"/>
</dbReference>
<protein>
    <submittedName>
        <fullName evidence="1">Uncharacterized protein</fullName>
    </submittedName>
</protein>
<evidence type="ECO:0000313" key="2">
    <source>
        <dbReference type="Proteomes" id="UP001164250"/>
    </source>
</evidence>